<dbReference type="EC" id="1.1.1.38" evidence="9"/>
<dbReference type="PRINTS" id="PR00072">
    <property type="entry name" value="MALOXRDTASE"/>
</dbReference>
<dbReference type="SUPFAM" id="SSF53223">
    <property type="entry name" value="Aminoacid dehydrogenase-like, N-terminal domain"/>
    <property type="match status" value="1"/>
</dbReference>
<dbReference type="PROSITE" id="PS51671">
    <property type="entry name" value="ACT"/>
    <property type="match status" value="1"/>
</dbReference>
<dbReference type="InterPro" id="IPR012301">
    <property type="entry name" value="Malic_N_dom"/>
</dbReference>
<dbReference type="InterPro" id="IPR046346">
    <property type="entry name" value="Aminoacid_DH-like_N_sf"/>
</dbReference>
<dbReference type="InterPro" id="IPR001891">
    <property type="entry name" value="Malic_OxRdtase"/>
</dbReference>
<dbReference type="InterPro" id="IPR002912">
    <property type="entry name" value="ACT_dom"/>
</dbReference>
<evidence type="ECO:0000313" key="9">
    <source>
        <dbReference type="EMBL" id="TWT72266.1"/>
    </source>
</evidence>
<dbReference type="Proteomes" id="UP000317238">
    <property type="component" value="Unassembled WGS sequence"/>
</dbReference>
<keyword evidence="4 7" id="KW-0479">Metal-binding</keyword>
<proteinExistence type="inferred from homology"/>
<evidence type="ECO:0000259" key="8">
    <source>
        <dbReference type="PROSITE" id="PS51671"/>
    </source>
</evidence>
<dbReference type="InterPro" id="IPR045213">
    <property type="entry name" value="Malic_NAD-bd_bact_type"/>
</dbReference>
<comment type="pathway">
    <text evidence="6">Amino-acid biosynthesis.</text>
</comment>
<dbReference type="InterPro" id="IPR036291">
    <property type="entry name" value="NAD(P)-bd_dom_sf"/>
</dbReference>
<dbReference type="SUPFAM" id="SSF55021">
    <property type="entry name" value="ACT-like"/>
    <property type="match status" value="1"/>
</dbReference>
<comment type="cofactor">
    <cofactor evidence="1">
        <name>Mn(2+)</name>
        <dbReference type="ChEBI" id="CHEBI:29035"/>
    </cofactor>
</comment>
<dbReference type="InterPro" id="IPR045865">
    <property type="entry name" value="ACT-like_dom_sf"/>
</dbReference>
<evidence type="ECO:0000256" key="1">
    <source>
        <dbReference type="ARBA" id="ARBA00001936"/>
    </source>
</evidence>
<dbReference type="Gene3D" id="3.30.70.260">
    <property type="match status" value="1"/>
</dbReference>
<dbReference type="Pfam" id="PF00390">
    <property type="entry name" value="malic"/>
    <property type="match status" value="1"/>
</dbReference>
<dbReference type="SMART" id="SM01274">
    <property type="entry name" value="malic"/>
    <property type="match status" value="1"/>
</dbReference>
<evidence type="ECO:0000256" key="7">
    <source>
        <dbReference type="RuleBase" id="RU003427"/>
    </source>
</evidence>
<dbReference type="FunFam" id="3.40.50.720:FF:000095">
    <property type="entry name" value="NADP-dependent malic enzyme"/>
    <property type="match status" value="1"/>
</dbReference>
<reference evidence="9 10" key="1">
    <citation type="submission" date="2019-02" db="EMBL/GenBank/DDBJ databases">
        <title>Deep-cultivation of Planctomycetes and their phenomic and genomic characterization uncovers novel biology.</title>
        <authorList>
            <person name="Wiegand S."/>
            <person name="Jogler M."/>
            <person name="Boedeker C."/>
            <person name="Pinto D."/>
            <person name="Vollmers J."/>
            <person name="Rivas-Marin E."/>
            <person name="Kohn T."/>
            <person name="Peeters S.H."/>
            <person name="Heuer A."/>
            <person name="Rast P."/>
            <person name="Oberbeckmann S."/>
            <person name="Bunk B."/>
            <person name="Jeske O."/>
            <person name="Meyerdierks A."/>
            <person name="Storesund J.E."/>
            <person name="Kallscheuer N."/>
            <person name="Luecker S."/>
            <person name="Lage O.M."/>
            <person name="Pohl T."/>
            <person name="Merkel B.J."/>
            <person name="Hornburger P."/>
            <person name="Mueller R.-W."/>
            <person name="Bruemmer F."/>
            <person name="Labrenz M."/>
            <person name="Spormann A.M."/>
            <person name="Op Den Camp H."/>
            <person name="Overmann J."/>
            <person name="Amann R."/>
            <person name="Jetten M.S.M."/>
            <person name="Mascher T."/>
            <person name="Medema M.H."/>
            <person name="Devos D.P."/>
            <person name="Kaster A.-K."/>
            <person name="Ovreas L."/>
            <person name="Rohde M."/>
            <person name="Galperin M.Y."/>
            <person name="Jogler C."/>
        </authorList>
    </citation>
    <scope>NUCLEOTIDE SEQUENCE [LARGE SCALE GENOMIC DNA]</scope>
    <source>
        <strain evidence="9 10">Pan14r</strain>
    </source>
</reference>
<accession>A0A5C5Y9A1</accession>
<evidence type="ECO:0000256" key="5">
    <source>
        <dbReference type="ARBA" id="ARBA00023002"/>
    </source>
</evidence>
<dbReference type="Pfam" id="PF03949">
    <property type="entry name" value="Malic_M"/>
    <property type="match status" value="1"/>
</dbReference>
<evidence type="ECO:0000256" key="2">
    <source>
        <dbReference type="ARBA" id="ARBA00001946"/>
    </source>
</evidence>
<comment type="similarity">
    <text evidence="3 7">Belongs to the malic enzymes family.</text>
</comment>
<evidence type="ECO:0000256" key="6">
    <source>
        <dbReference type="ARBA" id="ARBA00029440"/>
    </source>
</evidence>
<evidence type="ECO:0000313" key="10">
    <source>
        <dbReference type="Proteomes" id="UP000317238"/>
    </source>
</evidence>
<dbReference type="GO" id="GO:0004470">
    <property type="term" value="F:malic enzyme activity"/>
    <property type="evidence" value="ECO:0007669"/>
    <property type="project" value="InterPro"/>
</dbReference>
<dbReference type="CDD" id="cd05311">
    <property type="entry name" value="NAD_bind_2_malic_enz"/>
    <property type="match status" value="1"/>
</dbReference>
<dbReference type="AlphaFoldDB" id="A0A5C5Y9A1"/>
<organism evidence="9 10">
    <name type="scientific">Crateriforma conspicua</name>
    <dbReference type="NCBI Taxonomy" id="2527996"/>
    <lineage>
        <taxon>Bacteria</taxon>
        <taxon>Pseudomonadati</taxon>
        <taxon>Planctomycetota</taxon>
        <taxon>Planctomycetia</taxon>
        <taxon>Planctomycetales</taxon>
        <taxon>Planctomycetaceae</taxon>
        <taxon>Crateriforma</taxon>
    </lineage>
</organism>
<name>A0A5C5Y9A1_9PLAN</name>
<evidence type="ECO:0000256" key="4">
    <source>
        <dbReference type="ARBA" id="ARBA00022723"/>
    </source>
</evidence>
<keyword evidence="5 9" id="KW-0560">Oxidoreductase</keyword>
<dbReference type="EMBL" id="SJPL01000001">
    <property type="protein sequence ID" value="TWT72266.1"/>
    <property type="molecule type" value="Genomic_DNA"/>
</dbReference>
<sequence length="516" mass="54865">MSHVVENASDGFPFPRVCLGAGLLGSFSRFATPFKTTGATTLMYEPAPTYAVTIRLRYPNIAGVAERITESIGQAGGSIGGVDIVKVGDGMVSRDYTVSAKDVEHGTEIVDQLRQLDDVSVVNVSDRVFLMHLGGKIEVTPTKPVKTRDDLSMAYTPGVARVCRSIADDPDASFSLTIRQNTVAVISDGSAVLGLGNIGPRAAMPVMEGKAMLFKEFAGVDAFPICLDTQDTEKVIEAVRHLAPTFGGINLEDISAPRCIEIEERLDAELEIPVFHDDQHGTAIVVLAGLQNALKRVGKSIAKVRIVINGAGSAGTAIVKMLNLAGAGEVIVCDREGAVVPADGLDKVKRWVVDNTNPNRVTGKLGEVIAGADVFIGVSAANVLTVQDIQAMADQPIVFALANPDPEIDPRLAAPHVRIMATGRSDFPNQINNVLCFPGLFRGVLKVRASTINNQMKLAAAQAIAGVIPEQDILDDYIIPSVFDRRVARAVSDAVSTAAIESGVARRTSKQPYRIH</sequence>
<protein>
    <submittedName>
        <fullName evidence="9">NAD-dependent malic enzyme</fullName>
        <ecNumber evidence="9">1.1.1.38</ecNumber>
    </submittedName>
</protein>
<dbReference type="FunFam" id="3.40.50.10380:FF:000003">
    <property type="entry name" value="NADP-dependent malic enzyme"/>
    <property type="match status" value="1"/>
</dbReference>
<dbReference type="InterPro" id="IPR051674">
    <property type="entry name" value="Malate_Decarboxylase"/>
</dbReference>
<dbReference type="SUPFAM" id="SSF51735">
    <property type="entry name" value="NAD(P)-binding Rossmann-fold domains"/>
    <property type="match status" value="1"/>
</dbReference>
<dbReference type="GO" id="GO:0051287">
    <property type="term" value="F:NAD binding"/>
    <property type="evidence" value="ECO:0007669"/>
    <property type="project" value="InterPro"/>
</dbReference>
<dbReference type="Pfam" id="PF13291">
    <property type="entry name" value="ACT_4"/>
    <property type="match status" value="1"/>
</dbReference>
<dbReference type="InterPro" id="IPR012302">
    <property type="entry name" value="Malic_NAD-bd"/>
</dbReference>
<gene>
    <name evidence="9" type="ORF">Pan14r_45840</name>
</gene>
<feature type="domain" description="ACT" evidence="8">
    <location>
        <begin position="53"/>
        <end position="127"/>
    </location>
</feature>
<dbReference type="InterPro" id="IPR037062">
    <property type="entry name" value="Malic_N_dom_sf"/>
</dbReference>
<dbReference type="Gene3D" id="3.40.50.720">
    <property type="entry name" value="NAD(P)-binding Rossmann-like Domain"/>
    <property type="match status" value="1"/>
</dbReference>
<dbReference type="Gene3D" id="3.40.50.10380">
    <property type="entry name" value="Malic enzyme, N-terminal domain"/>
    <property type="match status" value="1"/>
</dbReference>
<dbReference type="GO" id="GO:0016616">
    <property type="term" value="F:oxidoreductase activity, acting on the CH-OH group of donors, NAD or NADP as acceptor"/>
    <property type="evidence" value="ECO:0007669"/>
    <property type="project" value="InterPro"/>
</dbReference>
<evidence type="ECO:0000256" key="3">
    <source>
        <dbReference type="ARBA" id="ARBA00008785"/>
    </source>
</evidence>
<dbReference type="SMART" id="SM00919">
    <property type="entry name" value="Malic_M"/>
    <property type="match status" value="1"/>
</dbReference>
<keyword evidence="10" id="KW-1185">Reference proteome</keyword>
<comment type="caution">
    <text evidence="9">The sequence shown here is derived from an EMBL/GenBank/DDBJ whole genome shotgun (WGS) entry which is preliminary data.</text>
</comment>
<dbReference type="PANTHER" id="PTHR43237">
    <property type="entry name" value="NADP-DEPENDENT MALIC ENZYME"/>
    <property type="match status" value="1"/>
</dbReference>
<comment type="cofactor">
    <cofactor evidence="2">
        <name>Mg(2+)</name>
        <dbReference type="ChEBI" id="CHEBI:18420"/>
    </cofactor>
</comment>
<dbReference type="GO" id="GO:0046872">
    <property type="term" value="F:metal ion binding"/>
    <property type="evidence" value="ECO:0007669"/>
    <property type="project" value="UniProtKB-KW"/>
</dbReference>
<dbReference type="PANTHER" id="PTHR43237:SF4">
    <property type="entry name" value="NADP-DEPENDENT MALIC ENZYME"/>
    <property type="match status" value="1"/>
</dbReference>